<accession>A0A521F735</accession>
<dbReference type="NCBIfam" id="TIGR03519">
    <property type="entry name" value="T9SS_PorP_fam"/>
    <property type="match status" value="1"/>
</dbReference>
<keyword evidence="3" id="KW-1185">Reference proteome</keyword>
<feature type="signal peptide" evidence="1">
    <location>
        <begin position="1"/>
        <end position="21"/>
    </location>
</feature>
<dbReference type="Pfam" id="PF11751">
    <property type="entry name" value="PorP_SprF"/>
    <property type="match status" value="1"/>
</dbReference>
<dbReference type="Proteomes" id="UP000320300">
    <property type="component" value="Unassembled WGS sequence"/>
</dbReference>
<keyword evidence="1" id="KW-0732">Signal</keyword>
<reference evidence="2 3" key="1">
    <citation type="submission" date="2017-05" db="EMBL/GenBank/DDBJ databases">
        <authorList>
            <person name="Varghese N."/>
            <person name="Submissions S."/>
        </authorList>
    </citation>
    <scope>NUCLEOTIDE SEQUENCE [LARGE SCALE GENOMIC DNA]</scope>
    <source>
        <strain evidence="2 3">DSM 19036</strain>
    </source>
</reference>
<gene>
    <name evidence="2" type="ORF">SAMN06265348_110248</name>
</gene>
<protein>
    <submittedName>
        <fullName evidence="2">Type IX secretion system membrane protein, PorP/SprF family</fullName>
    </submittedName>
</protein>
<dbReference type="OrthoDB" id="891773at2"/>
<dbReference type="AlphaFoldDB" id="A0A521F735"/>
<proteinExistence type="predicted"/>
<dbReference type="RefSeq" id="WP_142529951.1">
    <property type="nucleotide sequence ID" value="NZ_CBCSJO010000010.1"/>
</dbReference>
<name>A0A521F735_9SPHI</name>
<feature type="chain" id="PRO_5021698558" evidence="1">
    <location>
        <begin position="22"/>
        <end position="293"/>
    </location>
</feature>
<dbReference type="InterPro" id="IPR019861">
    <property type="entry name" value="PorP/SprF_Bacteroidetes"/>
</dbReference>
<evidence type="ECO:0000313" key="2">
    <source>
        <dbReference type="EMBL" id="SMO92002.1"/>
    </source>
</evidence>
<sequence length="293" mass="32184">MKKLLLVALLFTAITSSNVMAQLNPLSASYYQNQYLANPAMAGINQGLNINLAYRDQWSSIPGTPSSQAITGDYGFNKVGVGVNLFNDKSGLQRWTRVVGTYAYHLKLNNDQHQLHFGVSLGFSSERLDNEMINGSTNDILIDAYNRRGTYVDGDFGLAYTSGKLTVQSALPNLKHLFKDNDPASMADRSTYFAAASYKLRLGNAADGTGLEPKVVMRGIKGLDDILDAGANLTFINNKLNLMAIYHTTKSGTFGVGMQYQWLNINAAYTTETSALRRDTNGTFEINLRISTF</sequence>
<evidence type="ECO:0000256" key="1">
    <source>
        <dbReference type="SAM" id="SignalP"/>
    </source>
</evidence>
<dbReference type="EMBL" id="FXTN01000010">
    <property type="protein sequence ID" value="SMO92002.1"/>
    <property type="molecule type" value="Genomic_DNA"/>
</dbReference>
<organism evidence="2 3">
    <name type="scientific">Pedobacter westerhofensis</name>
    <dbReference type="NCBI Taxonomy" id="425512"/>
    <lineage>
        <taxon>Bacteria</taxon>
        <taxon>Pseudomonadati</taxon>
        <taxon>Bacteroidota</taxon>
        <taxon>Sphingobacteriia</taxon>
        <taxon>Sphingobacteriales</taxon>
        <taxon>Sphingobacteriaceae</taxon>
        <taxon>Pedobacter</taxon>
    </lineage>
</organism>
<evidence type="ECO:0000313" key="3">
    <source>
        <dbReference type="Proteomes" id="UP000320300"/>
    </source>
</evidence>